<accession>A0ACB8HWB0</accession>
<keyword evidence="1" id="KW-0808">Transferase</keyword>
<reference evidence="2" key="1">
    <citation type="journal article" date="2023" name="Hortic. Res.">
        <title>A chromosome-level phased genome enabling allele-level studies in sweet orange: a case study on citrus Huanglongbing tolerance.</title>
        <authorList>
            <person name="Wu B."/>
            <person name="Yu Q."/>
            <person name="Deng Z."/>
            <person name="Duan Y."/>
            <person name="Luo F."/>
            <person name="Gmitter F. Jr."/>
        </authorList>
    </citation>
    <scope>NUCLEOTIDE SEQUENCE [LARGE SCALE GENOMIC DNA]</scope>
    <source>
        <strain evidence="2">cv. Valencia</strain>
    </source>
</reference>
<proteinExistence type="predicted"/>
<comment type="caution">
    <text evidence="1">The sequence shown here is derived from an EMBL/GenBank/DDBJ whole genome shotgun (WGS) entry which is preliminary data.</text>
</comment>
<dbReference type="Proteomes" id="UP000829398">
    <property type="component" value="Chromosome 9"/>
</dbReference>
<organism evidence="1 2">
    <name type="scientific">Citrus sinensis</name>
    <name type="common">Sweet orange</name>
    <name type="synonym">Citrus aurantium var. sinensis</name>
    <dbReference type="NCBI Taxonomy" id="2711"/>
    <lineage>
        <taxon>Eukaryota</taxon>
        <taxon>Viridiplantae</taxon>
        <taxon>Streptophyta</taxon>
        <taxon>Embryophyta</taxon>
        <taxon>Tracheophyta</taxon>
        <taxon>Spermatophyta</taxon>
        <taxon>Magnoliopsida</taxon>
        <taxon>eudicotyledons</taxon>
        <taxon>Gunneridae</taxon>
        <taxon>Pentapetalae</taxon>
        <taxon>rosids</taxon>
        <taxon>malvids</taxon>
        <taxon>Sapindales</taxon>
        <taxon>Rutaceae</taxon>
        <taxon>Aurantioideae</taxon>
        <taxon>Citrus</taxon>
    </lineage>
</organism>
<name>A0ACB8HWB0_CITSI</name>
<sequence>MDRNSDDDDDGNALQNASFNGEAPLLSSNLFMDQVGEVVLTLNSDGLSWNSLDSPENGGASCLGIKLENEVPNEVKLSDVYAVELITKGAIYKSKLPKAGAVLLGFEPYDSEMFRFTVHSFQKSKIQPNLWVLAVYTFGHKDLPTCEMWVNRVNAFLNMEVGRPKNLLIFIHPMSGKGNGRKTWETVAPIFVRAKVNTKVIVTQRAGQAFDVMASTKNKELSSYDGVLAVGGDGFFNEILNGFLSSRYKAPYPPAPAGFIHPVGNDRCSSDHDPNETVTETSQHDEDQSHQDQSPQDQSPLLGSEQYHGSRLPNSNQDTDFPIPSERFRFGIIPAGSTDAIVICTTGARDPVTSALHIVLGKRVCLDIAQVVRWKATATSKVEPLVHYTASFSGYGFYGDVISESEKYRWMGPKRYDYAGTKVFLRHRSYEAEIAYLEVDAEHTNSVSNKGYSCSRARTFRNSNKCERVICRRNCNICNTNSVDMSSRATSTTPYFRPEEARWLRSKGRFLSVGAAIISNRNERAPDGLVVDAHLSDGFMHLILIKDCPRALYLWHLTELARKGGNPLNFEFVEHHKTTAFTFTSSGKESVWNLDGELFKAHQLSAQVFRGLITLFASGPEV</sequence>
<evidence type="ECO:0000313" key="1">
    <source>
        <dbReference type="EMBL" id="KAH9678546.1"/>
    </source>
</evidence>
<keyword evidence="2" id="KW-1185">Reference proteome</keyword>
<dbReference type="EMBL" id="CM039178">
    <property type="protein sequence ID" value="KAH9678546.1"/>
    <property type="molecule type" value="Genomic_DNA"/>
</dbReference>
<evidence type="ECO:0000313" key="2">
    <source>
        <dbReference type="Proteomes" id="UP000829398"/>
    </source>
</evidence>
<protein>
    <submittedName>
        <fullName evidence="1">Ceramide kinase</fullName>
    </submittedName>
</protein>
<gene>
    <name evidence="1" type="ORF">KPL71_025759</name>
</gene>
<keyword evidence="1" id="KW-0418">Kinase</keyword>